<protein>
    <submittedName>
        <fullName evidence="2">Uncharacterized protein</fullName>
    </submittedName>
</protein>
<evidence type="ECO:0000313" key="3">
    <source>
        <dbReference type="Proteomes" id="UP000472261"/>
    </source>
</evidence>
<sequence>AGPTLPPHARFHQGSVSHSPISRKRALRRVPGSCPEADWEPSTGSDNTDTEGS</sequence>
<keyword evidence="3" id="KW-1185">Reference proteome</keyword>
<dbReference type="AlphaFoldDB" id="A0A669Q994"/>
<organism evidence="2 3">
    <name type="scientific">Phasianus colchicus</name>
    <name type="common">Common pheasant</name>
    <dbReference type="NCBI Taxonomy" id="9054"/>
    <lineage>
        <taxon>Eukaryota</taxon>
        <taxon>Metazoa</taxon>
        <taxon>Chordata</taxon>
        <taxon>Craniata</taxon>
        <taxon>Vertebrata</taxon>
        <taxon>Euteleostomi</taxon>
        <taxon>Archelosauria</taxon>
        <taxon>Archosauria</taxon>
        <taxon>Dinosauria</taxon>
        <taxon>Saurischia</taxon>
        <taxon>Theropoda</taxon>
        <taxon>Coelurosauria</taxon>
        <taxon>Aves</taxon>
        <taxon>Neognathae</taxon>
        <taxon>Galloanserae</taxon>
        <taxon>Galliformes</taxon>
        <taxon>Phasianidae</taxon>
        <taxon>Phasianinae</taxon>
        <taxon>Phasianus</taxon>
    </lineage>
</organism>
<proteinExistence type="predicted"/>
<dbReference type="Ensembl" id="ENSPCLT00000021369.1">
    <property type="protein sequence ID" value="ENSPCLP00000016245.1"/>
    <property type="gene ID" value="ENSPCLG00000013204.1"/>
</dbReference>
<evidence type="ECO:0000256" key="1">
    <source>
        <dbReference type="SAM" id="MobiDB-lite"/>
    </source>
</evidence>
<evidence type="ECO:0000313" key="2">
    <source>
        <dbReference type="Ensembl" id="ENSPCLP00000016245.1"/>
    </source>
</evidence>
<reference evidence="2" key="2">
    <citation type="submission" date="2025-09" db="UniProtKB">
        <authorList>
            <consortium name="Ensembl"/>
        </authorList>
    </citation>
    <scope>IDENTIFICATION</scope>
</reference>
<reference evidence="2" key="1">
    <citation type="submission" date="2025-08" db="UniProtKB">
        <authorList>
            <consortium name="Ensembl"/>
        </authorList>
    </citation>
    <scope>IDENTIFICATION</scope>
</reference>
<accession>A0A669Q994</accession>
<name>A0A669Q994_PHACC</name>
<dbReference type="Proteomes" id="UP000472261">
    <property type="component" value="Unplaced"/>
</dbReference>
<feature type="region of interest" description="Disordered" evidence="1">
    <location>
        <begin position="1"/>
        <end position="53"/>
    </location>
</feature>